<sequence length="311" mass="35384">MPPSTARGLLSRSSKCQLNAQSSIARRSFTSTPAVLALGPQSPNYVEVPKPVQPTFPLKPRVKGVLPVPRNIFRTRGDKEKASDEFLDPAAKEPSTIRRHKGKDVAYQDYKLRLAETRRRNLKQSVKELHEREVESHRRMDAISTQKQEEHRAFANQPERDDDRLTNPSVSKDIMDYMSGKLDARPPLKWVEQDLEIRRAGVQKLQQKKEAARLDALHTLYMQARDFITTEKQLDEAIDRVFGTPEHPVTFGYAQRDHSPWASESPPTVRDMLDRQGLLDDVHAGSKGKGTYDVMNDRLKRIAEDLTGGKI</sequence>
<dbReference type="AlphaFoldDB" id="A0A6A6Z217"/>
<gene>
    <name evidence="2 4" type="ORF">BDZ99DRAFT_458746</name>
</gene>
<feature type="compositionally biased region" description="Basic and acidic residues" evidence="1">
    <location>
        <begin position="129"/>
        <end position="165"/>
    </location>
</feature>
<dbReference type="OrthoDB" id="5223508at2759"/>
<proteinExistence type="predicted"/>
<organism evidence="2">
    <name type="scientific">Mytilinidion resinicola</name>
    <dbReference type="NCBI Taxonomy" id="574789"/>
    <lineage>
        <taxon>Eukaryota</taxon>
        <taxon>Fungi</taxon>
        <taxon>Dikarya</taxon>
        <taxon>Ascomycota</taxon>
        <taxon>Pezizomycotina</taxon>
        <taxon>Dothideomycetes</taxon>
        <taxon>Pleosporomycetidae</taxon>
        <taxon>Mytilinidiales</taxon>
        <taxon>Mytilinidiaceae</taxon>
        <taxon>Mytilinidion</taxon>
    </lineage>
</organism>
<dbReference type="CDD" id="cd23703">
    <property type="entry name" value="mS26_PET12"/>
    <property type="match status" value="1"/>
</dbReference>
<evidence type="ECO:0000256" key="1">
    <source>
        <dbReference type="SAM" id="MobiDB-lite"/>
    </source>
</evidence>
<reference evidence="2 4" key="1">
    <citation type="journal article" date="2020" name="Stud. Mycol.">
        <title>101 Dothideomycetes genomes: a test case for predicting lifestyles and emergence of pathogens.</title>
        <authorList>
            <person name="Haridas S."/>
            <person name="Albert R."/>
            <person name="Binder M."/>
            <person name="Bloem J."/>
            <person name="Labutti K."/>
            <person name="Salamov A."/>
            <person name="Andreopoulos B."/>
            <person name="Baker S."/>
            <person name="Barry K."/>
            <person name="Bills G."/>
            <person name="Bluhm B."/>
            <person name="Cannon C."/>
            <person name="Castanera R."/>
            <person name="Culley D."/>
            <person name="Daum C."/>
            <person name="Ezra D."/>
            <person name="Gonzalez J."/>
            <person name="Henrissat B."/>
            <person name="Kuo A."/>
            <person name="Liang C."/>
            <person name="Lipzen A."/>
            <person name="Lutzoni F."/>
            <person name="Magnuson J."/>
            <person name="Mondo S."/>
            <person name="Nolan M."/>
            <person name="Ohm R."/>
            <person name="Pangilinan J."/>
            <person name="Park H.-J."/>
            <person name="Ramirez L."/>
            <person name="Alfaro M."/>
            <person name="Sun H."/>
            <person name="Tritt A."/>
            <person name="Yoshinaga Y."/>
            <person name="Zwiers L.-H."/>
            <person name="Turgeon B."/>
            <person name="Goodwin S."/>
            <person name="Spatafora J."/>
            <person name="Crous P."/>
            <person name="Grigoriev I."/>
        </authorList>
    </citation>
    <scope>NUCLEOTIDE SEQUENCE</scope>
    <source>
        <strain evidence="2 4">CBS 304.34</strain>
    </source>
</reference>
<protein>
    <submittedName>
        <fullName evidence="2 4">Uncharacterized protein</fullName>
    </submittedName>
</protein>
<reference evidence="4" key="2">
    <citation type="submission" date="2020-04" db="EMBL/GenBank/DDBJ databases">
        <authorList>
            <consortium name="NCBI Genome Project"/>
        </authorList>
    </citation>
    <scope>NUCLEOTIDE SEQUENCE</scope>
    <source>
        <strain evidence="4">CBS 304.34</strain>
    </source>
</reference>
<name>A0A6A6Z217_9PEZI</name>
<keyword evidence="3" id="KW-1185">Reference proteome</keyword>
<dbReference type="InterPro" id="IPR058940">
    <property type="entry name" value="mS26_fungi"/>
</dbReference>
<dbReference type="GeneID" id="54459880"/>
<evidence type="ECO:0000313" key="3">
    <source>
        <dbReference type="Proteomes" id="UP000504636"/>
    </source>
</evidence>
<feature type="region of interest" description="Disordered" evidence="1">
    <location>
        <begin position="129"/>
        <end position="169"/>
    </location>
</feature>
<accession>A0A6A6Z217</accession>
<dbReference type="Proteomes" id="UP000504636">
    <property type="component" value="Unplaced"/>
</dbReference>
<reference evidence="4" key="3">
    <citation type="submission" date="2025-04" db="UniProtKB">
        <authorList>
            <consortium name="RefSeq"/>
        </authorList>
    </citation>
    <scope>IDENTIFICATION</scope>
    <source>
        <strain evidence="4">CBS 304.34</strain>
    </source>
</reference>
<dbReference type="RefSeq" id="XP_033581723.1">
    <property type="nucleotide sequence ID" value="XM_033718987.1"/>
</dbReference>
<dbReference type="EMBL" id="MU003694">
    <property type="protein sequence ID" value="KAF2814759.1"/>
    <property type="molecule type" value="Genomic_DNA"/>
</dbReference>
<evidence type="ECO:0000313" key="2">
    <source>
        <dbReference type="EMBL" id="KAF2814759.1"/>
    </source>
</evidence>
<dbReference type="Pfam" id="PF26163">
    <property type="entry name" value="mS26"/>
    <property type="match status" value="1"/>
</dbReference>
<evidence type="ECO:0000313" key="4">
    <source>
        <dbReference type="RefSeq" id="XP_033581723.1"/>
    </source>
</evidence>